<evidence type="ECO:0000256" key="4">
    <source>
        <dbReference type="ARBA" id="ARBA00023136"/>
    </source>
</evidence>
<dbReference type="SUPFAM" id="SSF103473">
    <property type="entry name" value="MFS general substrate transporter"/>
    <property type="match status" value="1"/>
</dbReference>
<evidence type="ECO:0000256" key="6">
    <source>
        <dbReference type="SAM" id="Phobius"/>
    </source>
</evidence>
<evidence type="ECO:0000256" key="1">
    <source>
        <dbReference type="ARBA" id="ARBA00004141"/>
    </source>
</evidence>
<feature type="transmembrane region" description="Helical" evidence="6">
    <location>
        <begin position="369"/>
        <end position="393"/>
    </location>
</feature>
<proteinExistence type="predicted"/>
<dbReference type="OrthoDB" id="419734at2759"/>
<feature type="transmembrane region" description="Helical" evidence="6">
    <location>
        <begin position="188"/>
        <end position="210"/>
    </location>
</feature>
<sequence length="451" mass="49956">MDIRNYVYIPVCLYSMTGSMFLPVVQSMIYQKVCMLLSNETGIYDCVNAVSEASKNQRIQTEANRIVLIASICLCTAGILTSRLIGRISDKKSRKMSMLIPFIGLLLADGSLLLQAMFFESTPYFFPLSELIFGCFGGYMAIISTSFAYITSIPGVTSKERSKSIARLEGALGAGGIMGFLISSQLRAITYVNTYLLFIFVHVFCFCYIAQMRSYDTAANRKDSSDLMAVSSLITSRGKYCDFRLLICYIAFGASFFALVGSSHILFFYLKQRFYWDAEFYGYLRALMQFSSTVMALFVYPLCKSYGVRDASLVLIGLTARGLGRAWLAIAWNGASVFGVIPFEMFARFPATGLRSLISNNVPAEERGSAFAVVAILEGGCKLVAALVFHLLFPWSISFMPQLSFVLMAALIAPPTLLLWYYQEELEHKDGSSNEEGALNNSPADDENTTA</sequence>
<dbReference type="PANTHER" id="PTHR23507">
    <property type="entry name" value="ZGC:174356"/>
    <property type="match status" value="1"/>
</dbReference>
<organism evidence="7 8">
    <name type="scientific">Ancylostoma ceylanicum</name>
    <dbReference type="NCBI Taxonomy" id="53326"/>
    <lineage>
        <taxon>Eukaryota</taxon>
        <taxon>Metazoa</taxon>
        <taxon>Ecdysozoa</taxon>
        <taxon>Nematoda</taxon>
        <taxon>Chromadorea</taxon>
        <taxon>Rhabditida</taxon>
        <taxon>Rhabditina</taxon>
        <taxon>Rhabditomorpha</taxon>
        <taxon>Strongyloidea</taxon>
        <taxon>Ancylostomatidae</taxon>
        <taxon>Ancylostomatinae</taxon>
        <taxon>Ancylostoma</taxon>
    </lineage>
</organism>
<comment type="caution">
    <text evidence="7">The sequence shown here is derived from an EMBL/GenBank/DDBJ whole genome shotgun (WGS) entry which is preliminary data.</text>
</comment>
<dbReference type="Proteomes" id="UP000024635">
    <property type="component" value="Unassembled WGS sequence"/>
</dbReference>
<reference evidence="8" key="1">
    <citation type="journal article" date="2015" name="Nat. Genet.">
        <title>The genome and transcriptome of the zoonotic hookworm Ancylostoma ceylanicum identify infection-specific gene families.</title>
        <authorList>
            <person name="Schwarz E.M."/>
            <person name="Hu Y."/>
            <person name="Antoshechkin I."/>
            <person name="Miller M.M."/>
            <person name="Sternberg P.W."/>
            <person name="Aroian R.V."/>
        </authorList>
    </citation>
    <scope>NUCLEOTIDE SEQUENCE</scope>
    <source>
        <strain evidence="8">HY135</strain>
    </source>
</reference>
<name>A0A016UZT2_9BILA</name>
<feature type="transmembrane region" description="Helical" evidence="6">
    <location>
        <begin position="246"/>
        <end position="270"/>
    </location>
</feature>
<accession>A0A016UZT2</accession>
<dbReference type="GO" id="GO:0022857">
    <property type="term" value="F:transmembrane transporter activity"/>
    <property type="evidence" value="ECO:0007669"/>
    <property type="project" value="TreeGrafter"/>
</dbReference>
<feature type="transmembrane region" description="Helical" evidence="6">
    <location>
        <begin position="164"/>
        <end position="182"/>
    </location>
</feature>
<evidence type="ECO:0008006" key="9">
    <source>
        <dbReference type="Google" id="ProtNLM"/>
    </source>
</evidence>
<dbReference type="Gene3D" id="1.20.1250.20">
    <property type="entry name" value="MFS general substrate transporter like domains"/>
    <property type="match status" value="2"/>
</dbReference>
<evidence type="ECO:0000313" key="8">
    <source>
        <dbReference type="Proteomes" id="UP000024635"/>
    </source>
</evidence>
<dbReference type="PANTHER" id="PTHR23507:SF27">
    <property type="entry name" value="SOLUTE CARRIER FAMILY RELATED"/>
    <property type="match status" value="1"/>
</dbReference>
<evidence type="ECO:0000256" key="5">
    <source>
        <dbReference type="SAM" id="MobiDB-lite"/>
    </source>
</evidence>
<dbReference type="InterPro" id="IPR036259">
    <property type="entry name" value="MFS_trans_sf"/>
</dbReference>
<evidence type="ECO:0000256" key="2">
    <source>
        <dbReference type="ARBA" id="ARBA00022692"/>
    </source>
</evidence>
<feature type="transmembrane region" description="Helical" evidence="6">
    <location>
        <begin position="282"/>
        <end position="303"/>
    </location>
</feature>
<feature type="transmembrane region" description="Helical" evidence="6">
    <location>
        <begin position="98"/>
        <end position="119"/>
    </location>
</feature>
<feature type="region of interest" description="Disordered" evidence="5">
    <location>
        <begin position="429"/>
        <end position="451"/>
    </location>
</feature>
<keyword evidence="4 6" id="KW-0472">Membrane</keyword>
<dbReference type="EMBL" id="JARK01001356">
    <property type="protein sequence ID" value="EYC20929.1"/>
    <property type="molecule type" value="Genomic_DNA"/>
</dbReference>
<feature type="transmembrane region" description="Helical" evidence="6">
    <location>
        <begin position="7"/>
        <end position="29"/>
    </location>
</feature>
<gene>
    <name evidence="7" type="primary">Acey_s0020.g137</name>
    <name evidence="7" type="synonym">Acey-Y43F8A.5</name>
    <name evidence="7" type="ORF">Y032_0020g137</name>
</gene>
<comment type="subcellular location">
    <subcellularLocation>
        <location evidence="1">Membrane</location>
        <topology evidence="1">Multi-pass membrane protein</topology>
    </subcellularLocation>
</comment>
<feature type="transmembrane region" description="Helical" evidence="6">
    <location>
        <begin position="131"/>
        <end position="152"/>
    </location>
</feature>
<feature type="transmembrane region" description="Helical" evidence="6">
    <location>
        <begin position="405"/>
        <end position="422"/>
    </location>
</feature>
<evidence type="ECO:0000313" key="7">
    <source>
        <dbReference type="EMBL" id="EYC20929.1"/>
    </source>
</evidence>
<protein>
    <recommendedName>
        <fullName evidence="9">Major facilitator superfamily (MFS) profile domain-containing protein</fullName>
    </recommendedName>
</protein>
<dbReference type="GO" id="GO:0016020">
    <property type="term" value="C:membrane"/>
    <property type="evidence" value="ECO:0007669"/>
    <property type="project" value="UniProtKB-SubCell"/>
</dbReference>
<keyword evidence="3 6" id="KW-1133">Transmembrane helix</keyword>
<evidence type="ECO:0000256" key="3">
    <source>
        <dbReference type="ARBA" id="ARBA00022989"/>
    </source>
</evidence>
<dbReference type="AlphaFoldDB" id="A0A016UZT2"/>
<feature type="transmembrane region" description="Helical" evidence="6">
    <location>
        <begin position="66"/>
        <end position="86"/>
    </location>
</feature>
<keyword evidence="2 6" id="KW-0812">Transmembrane</keyword>
<keyword evidence="8" id="KW-1185">Reference proteome</keyword>